<gene>
    <name evidence="1" type="ORF">SAMN02910414_01922</name>
</gene>
<name>A0A1H3L714_9FIRM</name>
<reference evidence="1 2" key="1">
    <citation type="submission" date="2016-10" db="EMBL/GenBank/DDBJ databases">
        <authorList>
            <person name="de Groot N.N."/>
        </authorList>
    </citation>
    <scope>NUCLEOTIDE SEQUENCE [LARGE SCALE GENOMIC DNA]</scope>
    <source>
        <strain evidence="1 2">DSM 14045</strain>
    </source>
</reference>
<protein>
    <submittedName>
        <fullName evidence="1">Uncharacterized protein</fullName>
    </submittedName>
</protein>
<organism evidence="1 2">
    <name type="scientific">Lachnobacterium bovis DSM 14045</name>
    <dbReference type="NCBI Taxonomy" id="1122142"/>
    <lineage>
        <taxon>Bacteria</taxon>
        <taxon>Bacillati</taxon>
        <taxon>Bacillota</taxon>
        <taxon>Clostridia</taxon>
        <taxon>Lachnospirales</taxon>
        <taxon>Lachnospiraceae</taxon>
        <taxon>Lachnobacterium</taxon>
    </lineage>
</organism>
<sequence length="362" mass="41837">MVTNYVDNKELKRVIEDGKLKTFRIRQILKKQGIILTSTNAEQIAEQVYPVLWGTGDIEKMSQSIEDGGNYLKSSVFVLTNSDVNNIMDDTEDFFSNFSFRESKYSLMAIVRDGDNILVKLRYALSRPGRNAFISTQYKETEIKINKMSKCEVLVDVRQASSSEMKDFNRVLESQIKKYSSFSAKHISLQVLTNENRVAFFDEFVKKKFAGWRFETVTKIELKKYEGTDDEETRELDGEEEGTLKNLQGITSAILNGTSIRNNSFVQECLDNNFYVSTMGYKFESIADLRAVVVEINFKYDDLKIDICKTYEYDSDVEDLRLHPSEYSVQEAILSMFQKGAYEKYSEILERQKKEALEIKLS</sequence>
<dbReference type="RefSeq" id="WP_074718444.1">
    <property type="nucleotide sequence ID" value="NZ_FNPG01000024.1"/>
</dbReference>
<dbReference type="STRING" id="1122142.SAMN02910414_01922"/>
<keyword evidence="2" id="KW-1185">Reference proteome</keyword>
<accession>A0A1H3L714</accession>
<dbReference type="AlphaFoldDB" id="A0A1H3L714"/>
<dbReference type="EMBL" id="FNPG01000024">
    <property type="protein sequence ID" value="SDY60193.1"/>
    <property type="molecule type" value="Genomic_DNA"/>
</dbReference>
<proteinExistence type="predicted"/>
<dbReference type="OrthoDB" id="2019657at2"/>
<evidence type="ECO:0000313" key="2">
    <source>
        <dbReference type="Proteomes" id="UP000183918"/>
    </source>
</evidence>
<dbReference type="Proteomes" id="UP000183918">
    <property type="component" value="Unassembled WGS sequence"/>
</dbReference>
<evidence type="ECO:0000313" key="1">
    <source>
        <dbReference type="EMBL" id="SDY60193.1"/>
    </source>
</evidence>